<name>A0A1Y3DG48_PLAKN</name>
<dbReference type="VEuPathDB" id="PlasmoDB:PKNH_1413500"/>
<dbReference type="GO" id="GO:0003743">
    <property type="term" value="F:translation initiation factor activity"/>
    <property type="evidence" value="ECO:0007669"/>
    <property type="project" value="UniProtKB-KW"/>
</dbReference>
<feature type="compositionally biased region" description="Low complexity" evidence="4">
    <location>
        <begin position="588"/>
        <end position="600"/>
    </location>
</feature>
<feature type="compositionally biased region" description="Polar residues" evidence="4">
    <location>
        <begin position="300"/>
        <end position="325"/>
    </location>
</feature>
<dbReference type="VEuPathDB" id="PlasmoDB:PKA1H_140018700"/>
<dbReference type="GO" id="GO:0016281">
    <property type="term" value="C:eukaryotic translation initiation factor 4F complex"/>
    <property type="evidence" value="ECO:0007669"/>
    <property type="project" value="TreeGrafter"/>
</dbReference>
<dbReference type="Pfam" id="PF02854">
    <property type="entry name" value="MIF4G"/>
    <property type="match status" value="1"/>
</dbReference>
<feature type="compositionally biased region" description="Low complexity" evidence="4">
    <location>
        <begin position="762"/>
        <end position="775"/>
    </location>
</feature>
<evidence type="ECO:0000256" key="3">
    <source>
        <dbReference type="ARBA" id="ARBA00022917"/>
    </source>
</evidence>
<keyword evidence="2 6" id="KW-0396">Initiation factor</keyword>
<dbReference type="GO" id="GO:0003729">
    <property type="term" value="F:mRNA binding"/>
    <property type="evidence" value="ECO:0007669"/>
    <property type="project" value="TreeGrafter"/>
</dbReference>
<feature type="compositionally biased region" description="Basic residues" evidence="4">
    <location>
        <begin position="725"/>
        <end position="734"/>
    </location>
</feature>
<evidence type="ECO:0000256" key="4">
    <source>
        <dbReference type="SAM" id="MobiDB-lite"/>
    </source>
</evidence>
<feature type="compositionally biased region" description="Basic and acidic residues" evidence="4">
    <location>
        <begin position="777"/>
        <end position="817"/>
    </location>
</feature>
<sequence>MSCMDVKQENVQSNKKNLNEAQNIASSHGDSKKGNDDDMRSSNPGNSSASRSYNQQGLTNSKQSSNPRSMGSDINNLSSGSSHTFRNANKSIESSGFSSMNNRSHVVQQGNWRTKEYGNSRSYRNNNYYSNEMNSSMNSPERSKYHYSKSMSSSDTVRYDNGRYYSRNSYNKNIYRNESAMKNGSSVISAKEVNRNISNNSSNANNSVSVGSGTMNSANGMNIASPDDHINSETVPINQNNANKDDFTNGEGNHTVNFSNMNNKDFCVSECKDNQFTKSSMQRGDGTVNFNSSPDEKKNINYQNNQYSGNYKNEGSESDVPSRNMNMDEGNKNNSAEFNENMNYNSTQTKYNTQIENNAECKNANSTTAGFNNQSSGLNNSTSYKQKYEGNSTVNSAIRGKDEYVPYGGQGASNKYYAPYRGGNSGSNDRGSVSRVHSHSAVYVSCNNQSSKGNIYSSENANRNRLNYAFNVNARNMVQMGTSGSNGYPEKNSTPDVNRSDVDSTNNSYSHSSGNPNINNQETSSANHLNNMDPSDEANFTKRECVREDNNYDAPNVQDEGGCPFENKGDANTNGNFNTQSDFANKETTNTFNSTTVITSPDAPDVSSKPSWTNNNAASNTNFVPGGARPDVSTINKPNMNSADSRNNNNEEEDNDDWGELGEDKYIDINSIIKKKNVILNQLADLNMSKKGNDNKNKKKAKGKKDDEPFFHAGAEASTSLGEKKKNKKNKNKKGAGNNKEKENDKGGKNAKDAENGSNDQSGSKKNVKKGNVGSETDSKMNEGNVADDRANETNELDKNDDPQQQQNEEKKEEVTEKPAKAIYVFKRKENMSPLEYMERQVKSLLNKLTVENFPIITERMCQIMDSRTNTDEIQTVVNEVINKAVLEHDWSEMYADVCQALKWRSPNFEMKKKSSFEIALLKKIQEEYENLPSTFESTMKEKLKNDENEEELSFVEQKQKKRLFGIVKLIGELFQRQIVSISIVISIAHDLLIAFEEPKEYCIEAFLQLIYSTGFFIDKMEKYKNILDTWFGRLKELQRKKMYSKRIKFVIQDVFDLRLSEWRKKTHKDTAKGLNELRSQLETEEMMGGSIHLAQLGNIVIVGERHNIRNNESYSKYMQEQERLSKANQKK</sequence>
<feature type="region of interest" description="Disordered" evidence="4">
    <location>
        <begin position="277"/>
        <end position="340"/>
    </location>
</feature>
<dbReference type="PANTHER" id="PTHR23253:SF9">
    <property type="entry name" value="EUKARYOTIC TRANSLATION INITIATION FACTOR 4 GAMMA 2"/>
    <property type="match status" value="1"/>
</dbReference>
<feature type="compositionally biased region" description="Acidic residues" evidence="4">
    <location>
        <begin position="650"/>
        <end position="661"/>
    </location>
</feature>
<dbReference type="eggNOG" id="KOG0401">
    <property type="taxonomic scope" value="Eukaryota"/>
</dbReference>
<feature type="region of interest" description="Disordered" evidence="4">
    <location>
        <begin position="221"/>
        <end position="256"/>
    </location>
</feature>
<evidence type="ECO:0000313" key="6">
    <source>
        <dbReference type="EMBL" id="OTN63943.1"/>
    </source>
</evidence>
<dbReference type="Gene3D" id="1.25.40.180">
    <property type="match status" value="1"/>
</dbReference>
<protein>
    <submittedName>
        <fullName evidence="6">Putative Eukaryotic translation initiation factor 4 gamma</fullName>
    </submittedName>
</protein>
<dbReference type="EMBL" id="NETL01000028">
    <property type="protein sequence ID" value="OTN63943.1"/>
    <property type="molecule type" value="Genomic_DNA"/>
</dbReference>
<organism evidence="6 7">
    <name type="scientific">Plasmodium knowlesi</name>
    <dbReference type="NCBI Taxonomy" id="5850"/>
    <lineage>
        <taxon>Eukaryota</taxon>
        <taxon>Sar</taxon>
        <taxon>Alveolata</taxon>
        <taxon>Apicomplexa</taxon>
        <taxon>Aconoidasida</taxon>
        <taxon>Haemosporida</taxon>
        <taxon>Plasmodiidae</taxon>
        <taxon>Plasmodium</taxon>
        <taxon>Plasmodium (Plasmodium)</taxon>
    </lineage>
</organism>
<feature type="compositionally biased region" description="Polar residues" evidence="4">
    <location>
        <begin position="277"/>
        <end position="293"/>
    </location>
</feature>
<feature type="compositionally biased region" description="Polar residues" evidence="4">
    <location>
        <begin position="633"/>
        <end position="646"/>
    </location>
</feature>
<evidence type="ECO:0000313" key="7">
    <source>
        <dbReference type="Proteomes" id="UP000195012"/>
    </source>
</evidence>
<reference evidence="6 7" key="1">
    <citation type="submission" date="2017-05" db="EMBL/GenBank/DDBJ databases">
        <title>PacBio assembly of a Plasmodium knowlesi genome sequence with Hi-C correction and manual annotation of the SICAvar gene family.</title>
        <authorList>
            <person name="Lapp S.A."/>
            <person name="Geraldo J.A."/>
            <person name="Chien J.-T."/>
            <person name="Ay F."/>
            <person name="Pakala S.B."/>
            <person name="Batugedara G."/>
            <person name="Humphrey J.C."/>
            <person name="Debarry J.D."/>
            <person name="Le Roch K.G."/>
            <person name="Galinski M.R."/>
            <person name="Kissinger J.C."/>
        </authorList>
    </citation>
    <scope>NUCLEOTIDE SEQUENCE [LARGE SCALE GENOMIC DNA]</scope>
    <source>
        <strain evidence="7">Malayan Strain Pk1 (A+)</strain>
    </source>
</reference>
<dbReference type="SMART" id="SM00543">
    <property type="entry name" value="MIF4G"/>
    <property type="match status" value="1"/>
</dbReference>
<dbReference type="InterPro" id="IPR003890">
    <property type="entry name" value="MIF4G-like_typ-3"/>
</dbReference>
<feature type="compositionally biased region" description="Polar residues" evidence="4">
    <location>
        <begin position="232"/>
        <end position="242"/>
    </location>
</feature>
<feature type="compositionally biased region" description="Low complexity" evidence="4">
    <location>
        <begin position="119"/>
        <end position="140"/>
    </location>
</feature>
<feature type="compositionally biased region" description="Polar residues" evidence="4">
    <location>
        <begin position="53"/>
        <end position="112"/>
    </location>
</feature>
<feature type="compositionally biased region" description="Polar residues" evidence="4">
    <location>
        <begin position="480"/>
        <end position="533"/>
    </location>
</feature>
<dbReference type="FunFam" id="1.25.40.180:FF:000049">
    <property type="entry name" value="Eukaryotic translation initation factor 4 gamma, putative"/>
    <property type="match status" value="1"/>
</dbReference>
<dbReference type="InterPro" id="IPR016024">
    <property type="entry name" value="ARM-type_fold"/>
</dbReference>
<keyword evidence="3" id="KW-0648">Protein biosynthesis</keyword>
<proteinExistence type="inferred from homology"/>
<feature type="compositionally biased region" description="Polar residues" evidence="4">
    <location>
        <begin position="9"/>
        <end position="28"/>
    </location>
</feature>
<dbReference type="VEuPathDB" id="PlasmoDB:PKNOH_S140231300"/>
<accession>A0A1Y3DG48</accession>
<evidence type="ECO:0000259" key="5">
    <source>
        <dbReference type="SMART" id="SM00543"/>
    </source>
</evidence>
<dbReference type="OrthoDB" id="514777at2759"/>
<dbReference type="PANTHER" id="PTHR23253">
    <property type="entry name" value="EUKARYOTIC TRANSLATION INITIATION FACTOR 4 GAMMA"/>
    <property type="match status" value="1"/>
</dbReference>
<comment type="similarity">
    <text evidence="1">Belongs to the eukaryotic initiation factor 4G family.</text>
</comment>
<feature type="compositionally biased region" description="Basic and acidic residues" evidence="4">
    <location>
        <begin position="29"/>
        <end position="40"/>
    </location>
</feature>
<evidence type="ECO:0000256" key="1">
    <source>
        <dbReference type="ARBA" id="ARBA00005775"/>
    </source>
</evidence>
<feature type="compositionally biased region" description="Low complexity" evidence="4">
    <location>
        <begin position="41"/>
        <end position="52"/>
    </location>
</feature>
<dbReference type="AlphaFoldDB" id="A0A1Y3DG48"/>
<feature type="region of interest" description="Disordered" evidence="4">
    <location>
        <begin position="551"/>
        <end position="661"/>
    </location>
</feature>
<feature type="compositionally biased region" description="Polar residues" evidence="4">
    <location>
        <begin position="570"/>
        <end position="587"/>
    </location>
</feature>
<feature type="compositionally biased region" description="Basic and acidic residues" evidence="4">
    <location>
        <begin position="739"/>
        <end position="755"/>
    </location>
</feature>
<feature type="domain" description="MIF4G" evidence="5">
    <location>
        <begin position="839"/>
        <end position="1062"/>
    </location>
</feature>
<evidence type="ECO:0000256" key="2">
    <source>
        <dbReference type="ARBA" id="ARBA00022540"/>
    </source>
</evidence>
<feature type="compositionally biased region" description="Low complexity" evidence="4">
    <location>
        <begin position="611"/>
        <end position="622"/>
    </location>
</feature>
<feature type="region of interest" description="Disordered" evidence="4">
    <location>
        <begin position="688"/>
        <end position="817"/>
    </location>
</feature>
<feature type="region of interest" description="Disordered" evidence="4">
    <location>
        <begin position="1"/>
        <end position="155"/>
    </location>
</feature>
<gene>
    <name evidence="6" type="primary">EIF4G</name>
    <name evidence="6" type="ORF">PKNOH_S140231300</name>
</gene>
<dbReference type="Proteomes" id="UP000195012">
    <property type="component" value="Unassembled WGS sequence"/>
</dbReference>
<dbReference type="SUPFAM" id="SSF48371">
    <property type="entry name" value="ARM repeat"/>
    <property type="match status" value="1"/>
</dbReference>
<feature type="region of interest" description="Disordered" evidence="4">
    <location>
        <begin position="480"/>
        <end position="537"/>
    </location>
</feature>
<comment type="caution">
    <text evidence="6">The sequence shown here is derived from an EMBL/GenBank/DDBJ whole genome shotgun (WGS) entry which is preliminary data.</text>
</comment>